<evidence type="ECO:0000259" key="5">
    <source>
        <dbReference type="PROSITE" id="PS50850"/>
    </source>
</evidence>
<accession>A0A323UG56</accession>
<evidence type="ECO:0000313" key="6">
    <source>
        <dbReference type="EMBL" id="PZA11524.1"/>
    </source>
</evidence>
<dbReference type="OrthoDB" id="9812574at2"/>
<sequence length="421" mass="42501">MPPKPAQPLARPLDALNFFLADVRDGLGPYLAIYLLAVQNWNEASIGLVMTIAAAAGILAQTPAGALIDRSTAKRGLIIAAALLVTIASVVLPWLDSFVLVAATQAVAAAAGAIFAPAVAALTLGIVGPRAFARRTGRNEAFNHAGNAVAAMLAGAFAYGFGPGVVFWLMAAMALASILATLSIPASAIDDEVARGLGDDHLPGDHHEQPSGFKVLLTCRPLLIFAGATVLFHFANAAMLPLVGQKLALVNKNLGTTLMSVCIVAAQVVMVPVAALVGHKADAWGRKPIFAVALGVLALRGALYPLSDDPYWLVGVQLLDGVGAGIFGALFPLVVADLTHGTGHFNVSQGAIATAAGLGAALSTGFAGLIVVSAGYSAAFLALAAIAAVALVLFLVLMPETRGQAAAANPATAPAPAASAV</sequence>
<dbReference type="EMBL" id="QKQS01000023">
    <property type="protein sequence ID" value="PZA11524.1"/>
    <property type="molecule type" value="Genomic_DNA"/>
</dbReference>
<reference evidence="6 7" key="1">
    <citation type="submission" date="2018-06" db="EMBL/GenBank/DDBJ databases">
        <title>Draft Whole-Genome Sequence of the purple photosynthetic bacterium Rhodospeudomonas palustris XCP.</title>
        <authorList>
            <person name="Rayyan A."/>
            <person name="Meyer T.E."/>
            <person name="Kyndt J.A."/>
        </authorList>
    </citation>
    <scope>NUCLEOTIDE SEQUENCE [LARGE SCALE GENOMIC DNA]</scope>
    <source>
        <strain evidence="6 7">XCP</strain>
    </source>
</reference>
<dbReference type="PANTHER" id="PTHR23539">
    <property type="entry name" value="MFS TRANSPORTER"/>
    <property type="match status" value="1"/>
</dbReference>
<keyword evidence="1 4" id="KW-0812">Transmembrane</keyword>
<dbReference type="InterPro" id="IPR011701">
    <property type="entry name" value="MFS"/>
</dbReference>
<organism evidence="6 7">
    <name type="scientific">Rhodopseudomonas palustris</name>
    <dbReference type="NCBI Taxonomy" id="1076"/>
    <lineage>
        <taxon>Bacteria</taxon>
        <taxon>Pseudomonadati</taxon>
        <taxon>Pseudomonadota</taxon>
        <taxon>Alphaproteobacteria</taxon>
        <taxon>Hyphomicrobiales</taxon>
        <taxon>Nitrobacteraceae</taxon>
        <taxon>Rhodopseudomonas</taxon>
    </lineage>
</organism>
<dbReference type="GO" id="GO:0022857">
    <property type="term" value="F:transmembrane transporter activity"/>
    <property type="evidence" value="ECO:0007669"/>
    <property type="project" value="InterPro"/>
</dbReference>
<protein>
    <submittedName>
        <fullName evidence="6">MFS transporter</fullName>
    </submittedName>
</protein>
<evidence type="ECO:0000256" key="3">
    <source>
        <dbReference type="ARBA" id="ARBA00023136"/>
    </source>
</evidence>
<dbReference type="Pfam" id="PF07690">
    <property type="entry name" value="MFS_1"/>
    <property type="match status" value="1"/>
</dbReference>
<evidence type="ECO:0000256" key="2">
    <source>
        <dbReference type="ARBA" id="ARBA00022989"/>
    </source>
</evidence>
<proteinExistence type="predicted"/>
<feature type="transmembrane region" description="Helical" evidence="4">
    <location>
        <begin position="222"/>
        <end position="244"/>
    </location>
</feature>
<dbReference type="PROSITE" id="PS50850">
    <property type="entry name" value="MFS"/>
    <property type="match status" value="1"/>
</dbReference>
<comment type="caution">
    <text evidence="6">The sequence shown here is derived from an EMBL/GenBank/DDBJ whole genome shotgun (WGS) entry which is preliminary data.</text>
</comment>
<evidence type="ECO:0000256" key="4">
    <source>
        <dbReference type="SAM" id="Phobius"/>
    </source>
</evidence>
<feature type="transmembrane region" description="Helical" evidence="4">
    <location>
        <begin position="378"/>
        <end position="397"/>
    </location>
</feature>
<dbReference type="PANTHER" id="PTHR23539:SF1">
    <property type="entry name" value="MAJOR FACILITATOR SUPERFAMILY (MFS) PROFILE DOMAIN-CONTAINING PROTEIN"/>
    <property type="match status" value="1"/>
</dbReference>
<feature type="transmembrane region" description="Helical" evidence="4">
    <location>
        <begin position="256"/>
        <end position="277"/>
    </location>
</feature>
<dbReference type="Proteomes" id="UP000248134">
    <property type="component" value="Unassembled WGS sequence"/>
</dbReference>
<feature type="transmembrane region" description="Helical" evidence="4">
    <location>
        <begin position="107"/>
        <end position="129"/>
    </location>
</feature>
<dbReference type="RefSeq" id="WP_110787607.1">
    <property type="nucleotide sequence ID" value="NZ_QKQS01000023.1"/>
</dbReference>
<dbReference type="AlphaFoldDB" id="A0A323UG56"/>
<dbReference type="Gene3D" id="1.20.1250.20">
    <property type="entry name" value="MFS general substrate transporter like domains"/>
    <property type="match status" value="2"/>
</dbReference>
<feature type="transmembrane region" description="Helical" evidence="4">
    <location>
        <begin position="289"/>
        <end position="306"/>
    </location>
</feature>
<dbReference type="SUPFAM" id="SSF103473">
    <property type="entry name" value="MFS general substrate transporter"/>
    <property type="match status" value="1"/>
</dbReference>
<keyword evidence="2 4" id="KW-1133">Transmembrane helix</keyword>
<dbReference type="InterPro" id="IPR036259">
    <property type="entry name" value="MFS_trans_sf"/>
</dbReference>
<feature type="domain" description="Major facilitator superfamily (MFS) profile" evidence="5">
    <location>
        <begin position="148"/>
        <end position="421"/>
    </location>
</feature>
<dbReference type="InterPro" id="IPR020846">
    <property type="entry name" value="MFS_dom"/>
</dbReference>
<feature type="transmembrane region" description="Helical" evidence="4">
    <location>
        <begin position="312"/>
        <end position="338"/>
    </location>
</feature>
<evidence type="ECO:0000313" key="7">
    <source>
        <dbReference type="Proteomes" id="UP000248134"/>
    </source>
</evidence>
<gene>
    <name evidence="6" type="ORF">DNX69_13110</name>
</gene>
<name>A0A323UG56_RHOPL</name>
<feature type="transmembrane region" description="Helical" evidence="4">
    <location>
        <begin position="350"/>
        <end position="372"/>
    </location>
</feature>
<keyword evidence="3 4" id="KW-0472">Membrane</keyword>
<feature type="transmembrane region" description="Helical" evidence="4">
    <location>
        <begin position="44"/>
        <end position="64"/>
    </location>
</feature>
<feature type="transmembrane region" description="Helical" evidence="4">
    <location>
        <begin position="76"/>
        <end position="95"/>
    </location>
</feature>
<evidence type="ECO:0000256" key="1">
    <source>
        <dbReference type="ARBA" id="ARBA00022692"/>
    </source>
</evidence>